<dbReference type="Proteomes" id="UP000265618">
    <property type="component" value="Unassembled WGS sequence"/>
</dbReference>
<evidence type="ECO:0008006" key="3">
    <source>
        <dbReference type="Google" id="ProtNLM"/>
    </source>
</evidence>
<keyword evidence="2" id="KW-1185">Reference proteome</keyword>
<gene>
    <name evidence="1" type="ORF">KIPB_014631</name>
</gene>
<dbReference type="InterPro" id="IPR036770">
    <property type="entry name" value="Ankyrin_rpt-contain_sf"/>
</dbReference>
<proteinExistence type="predicted"/>
<reference evidence="1 2" key="1">
    <citation type="journal article" date="2018" name="PLoS ONE">
        <title>The draft genome of Kipferlia bialata reveals reductive genome evolution in fornicate parasites.</title>
        <authorList>
            <person name="Tanifuji G."/>
            <person name="Takabayashi S."/>
            <person name="Kume K."/>
            <person name="Takagi M."/>
            <person name="Nakayama T."/>
            <person name="Kamikawa R."/>
            <person name="Inagaki Y."/>
            <person name="Hashimoto T."/>
        </authorList>
    </citation>
    <scope>NUCLEOTIDE SEQUENCE [LARGE SCALE GENOMIC DNA]</scope>
    <source>
        <strain evidence="1">NY0173</strain>
    </source>
</reference>
<comment type="caution">
    <text evidence="1">The sequence shown here is derived from an EMBL/GenBank/DDBJ whole genome shotgun (WGS) entry which is preliminary data.</text>
</comment>
<protein>
    <recommendedName>
        <fullName evidence="3">Ankyrin repeat-containing domain-containing protein</fullName>
    </recommendedName>
</protein>
<dbReference type="AlphaFoldDB" id="A0A9K3D914"/>
<dbReference type="EMBL" id="BDIP01007642">
    <property type="protein sequence ID" value="GIQ91398.1"/>
    <property type="molecule type" value="Genomic_DNA"/>
</dbReference>
<sequence length="119" mass="12864">ANGVPYLISQIPDFSGPNSEALWWLIKEAPASVLNMDKTIGRIVKKGGNPNWHTLRKVSCLACAVKFNPPAVRILLSHGATTDSRLENGMGLVEIAVTSPHDDKVMCQTILDLAQGVDE</sequence>
<organism evidence="1 2">
    <name type="scientific">Kipferlia bialata</name>
    <dbReference type="NCBI Taxonomy" id="797122"/>
    <lineage>
        <taxon>Eukaryota</taxon>
        <taxon>Metamonada</taxon>
        <taxon>Carpediemonas-like organisms</taxon>
        <taxon>Kipferlia</taxon>
    </lineage>
</organism>
<evidence type="ECO:0000313" key="2">
    <source>
        <dbReference type="Proteomes" id="UP000265618"/>
    </source>
</evidence>
<dbReference type="SUPFAM" id="SSF48403">
    <property type="entry name" value="Ankyrin repeat"/>
    <property type="match status" value="1"/>
</dbReference>
<name>A0A9K3D914_9EUKA</name>
<accession>A0A9K3D914</accession>
<feature type="non-terminal residue" evidence="1">
    <location>
        <position position="1"/>
    </location>
</feature>
<evidence type="ECO:0000313" key="1">
    <source>
        <dbReference type="EMBL" id="GIQ91398.1"/>
    </source>
</evidence>